<accession>A0A3D8TTA8</accession>
<dbReference type="InterPro" id="IPR007060">
    <property type="entry name" value="FtsL/DivIC"/>
</dbReference>
<dbReference type="AlphaFoldDB" id="A0A3D8TTA8"/>
<dbReference type="RefSeq" id="WP_115752014.1">
    <property type="nucleotide sequence ID" value="NZ_LARY01000001.1"/>
</dbReference>
<comment type="subcellular location">
    <subcellularLocation>
        <location evidence="7">Cell membrane</location>
        <topology evidence="7">Single-pass type II membrane protein</topology>
    </subcellularLocation>
    <text evidence="7">Localizes to the division septum where it forms a ring structure.</text>
</comment>
<proteinExistence type="inferred from homology"/>
<comment type="caution">
    <text evidence="11">The sequence shown here is derived from an EMBL/GenBank/DDBJ whole genome shotgun (WGS) entry which is preliminary data.</text>
</comment>
<keyword evidence="1 7" id="KW-1003">Cell membrane</keyword>
<keyword evidence="6 7" id="KW-0131">Cell cycle</keyword>
<keyword evidence="5 7" id="KW-0472">Membrane</keyword>
<dbReference type="HAMAP" id="MF_00910">
    <property type="entry name" value="FtsL"/>
    <property type="match status" value="1"/>
</dbReference>
<evidence type="ECO:0000313" key="12">
    <source>
        <dbReference type="Proteomes" id="UP000257055"/>
    </source>
</evidence>
<protein>
    <recommendedName>
        <fullName evidence="7 8">Cell division protein FtsL</fullName>
    </recommendedName>
</protein>
<evidence type="ECO:0000256" key="2">
    <source>
        <dbReference type="ARBA" id="ARBA00022618"/>
    </source>
</evidence>
<dbReference type="GO" id="GO:0032153">
    <property type="term" value="C:cell division site"/>
    <property type="evidence" value="ECO:0007669"/>
    <property type="project" value="UniProtKB-UniRule"/>
</dbReference>
<evidence type="ECO:0000256" key="5">
    <source>
        <dbReference type="ARBA" id="ARBA00023136"/>
    </source>
</evidence>
<comment type="similarity">
    <text evidence="7">Belongs to the FtsL family.</text>
</comment>
<reference evidence="12" key="1">
    <citation type="submission" date="2015-04" db="EMBL/GenBank/DDBJ databases">
        <authorList>
            <person name="Schardt J."/>
            <person name="Mueller-Herbst S."/>
            <person name="Scherer S."/>
            <person name="Huptas C."/>
        </authorList>
    </citation>
    <scope>NUCLEOTIDE SEQUENCE [LARGE SCALE GENOMIC DNA]</scope>
    <source>
        <strain evidence="12">Kiel-L1</strain>
    </source>
</reference>
<dbReference type="GO" id="GO:0043093">
    <property type="term" value="P:FtsZ-dependent cytokinesis"/>
    <property type="evidence" value="ECO:0007669"/>
    <property type="project" value="UniProtKB-UniRule"/>
</dbReference>
<feature type="transmembrane region" description="Helical" evidence="7">
    <location>
        <begin position="39"/>
        <end position="56"/>
    </location>
</feature>
<feature type="coiled-coil region" evidence="9">
    <location>
        <begin position="69"/>
        <end position="106"/>
    </location>
</feature>
<name>A0A3D8TTA8_9LIST</name>
<organism evidence="11 12">
    <name type="scientific">Listeria kieliensis</name>
    <dbReference type="NCBI Taxonomy" id="1621700"/>
    <lineage>
        <taxon>Bacteria</taxon>
        <taxon>Bacillati</taxon>
        <taxon>Bacillota</taxon>
        <taxon>Bacilli</taxon>
        <taxon>Bacillales</taxon>
        <taxon>Listeriaceae</taxon>
        <taxon>Listeria</taxon>
    </lineage>
</organism>
<keyword evidence="12" id="KW-1185">Reference proteome</keyword>
<evidence type="ECO:0000256" key="7">
    <source>
        <dbReference type="HAMAP-Rule" id="MF_00910"/>
    </source>
</evidence>
<dbReference type="Proteomes" id="UP000257055">
    <property type="component" value="Unassembled WGS sequence"/>
</dbReference>
<dbReference type="Pfam" id="PF04977">
    <property type="entry name" value="DivIC"/>
    <property type="match status" value="1"/>
</dbReference>
<dbReference type="NCBIfam" id="TIGR02209">
    <property type="entry name" value="ftsL_broad"/>
    <property type="match status" value="1"/>
</dbReference>
<dbReference type="InterPro" id="IPR011922">
    <property type="entry name" value="Cell_div_FtsL"/>
</dbReference>
<evidence type="ECO:0000256" key="10">
    <source>
        <dbReference type="SAM" id="MobiDB-lite"/>
    </source>
</evidence>
<feature type="region of interest" description="Disordered" evidence="10">
    <location>
        <begin position="1"/>
        <end position="24"/>
    </location>
</feature>
<keyword evidence="9" id="KW-0175">Coiled coil</keyword>
<evidence type="ECO:0000256" key="8">
    <source>
        <dbReference type="NCBIfam" id="TIGR02209"/>
    </source>
</evidence>
<feature type="compositionally biased region" description="Basic and acidic residues" evidence="10">
    <location>
        <begin position="10"/>
        <end position="19"/>
    </location>
</feature>
<keyword evidence="3 7" id="KW-0812">Transmembrane</keyword>
<evidence type="ECO:0000256" key="4">
    <source>
        <dbReference type="ARBA" id="ARBA00022989"/>
    </source>
</evidence>
<comment type="function">
    <text evidence="7">Essential cell division protein.</text>
</comment>
<dbReference type="GO" id="GO:0005886">
    <property type="term" value="C:plasma membrane"/>
    <property type="evidence" value="ECO:0007669"/>
    <property type="project" value="UniProtKB-SubCell"/>
</dbReference>
<evidence type="ECO:0000256" key="9">
    <source>
        <dbReference type="SAM" id="Coils"/>
    </source>
</evidence>
<gene>
    <name evidence="7" type="primary">ftsL</name>
    <name evidence="11" type="ORF">UR08_02125</name>
</gene>
<keyword evidence="4 7" id="KW-1133">Transmembrane helix</keyword>
<evidence type="ECO:0000256" key="6">
    <source>
        <dbReference type="ARBA" id="ARBA00023306"/>
    </source>
</evidence>
<evidence type="ECO:0000256" key="1">
    <source>
        <dbReference type="ARBA" id="ARBA00022475"/>
    </source>
</evidence>
<evidence type="ECO:0000256" key="3">
    <source>
        <dbReference type="ARBA" id="ARBA00022692"/>
    </source>
</evidence>
<sequence length="121" mass="13626">MSNVAYKSNLEPKRIHTEQTEEQTQKLVKRKRVTTGEKIIVAMAIVVVAVIAFQIIRVQASIYDVNQSVETTESKLSDQEKNNADLKVQANDLGRYERILQKAKEKGLKLDGDNVKVVDGK</sequence>
<dbReference type="EMBL" id="LARY01000001">
    <property type="protein sequence ID" value="RDX02336.1"/>
    <property type="molecule type" value="Genomic_DNA"/>
</dbReference>
<evidence type="ECO:0000313" key="11">
    <source>
        <dbReference type="EMBL" id="RDX02336.1"/>
    </source>
</evidence>
<keyword evidence="2 7" id="KW-0132">Cell division</keyword>